<organism evidence="5">
    <name type="scientific">Amphimedon queenslandica</name>
    <name type="common">Sponge</name>
    <dbReference type="NCBI Taxonomy" id="400682"/>
    <lineage>
        <taxon>Eukaryota</taxon>
        <taxon>Metazoa</taxon>
        <taxon>Porifera</taxon>
        <taxon>Demospongiae</taxon>
        <taxon>Heteroscleromorpha</taxon>
        <taxon>Haplosclerida</taxon>
        <taxon>Niphatidae</taxon>
        <taxon>Amphimedon</taxon>
    </lineage>
</organism>
<reference evidence="5" key="2">
    <citation type="submission" date="2017-05" db="UniProtKB">
        <authorList>
            <consortium name="EnsemblMetazoa"/>
        </authorList>
    </citation>
    <scope>IDENTIFICATION</scope>
</reference>
<evidence type="ECO:0000256" key="2">
    <source>
        <dbReference type="ARBA" id="ARBA00005892"/>
    </source>
</evidence>
<dbReference type="KEGG" id="aqu:100632497"/>
<dbReference type="GO" id="GO:0044611">
    <property type="term" value="C:nuclear pore inner ring"/>
    <property type="evidence" value="ECO:0007669"/>
    <property type="project" value="TreeGrafter"/>
</dbReference>
<reference evidence="6" key="1">
    <citation type="journal article" date="2010" name="Nature">
        <title>The Amphimedon queenslandica genome and the evolution of animal complexity.</title>
        <authorList>
            <person name="Srivastava M."/>
            <person name="Simakov O."/>
            <person name="Chapman J."/>
            <person name="Fahey B."/>
            <person name="Gauthier M.E."/>
            <person name="Mitros T."/>
            <person name="Richards G.S."/>
            <person name="Conaco C."/>
            <person name="Dacre M."/>
            <person name="Hellsten U."/>
            <person name="Larroux C."/>
            <person name="Putnam N.H."/>
            <person name="Stanke M."/>
            <person name="Adamska M."/>
            <person name="Darling A."/>
            <person name="Degnan S.M."/>
            <person name="Oakley T.H."/>
            <person name="Plachetzki D.C."/>
            <person name="Zhai Y."/>
            <person name="Adamski M."/>
            <person name="Calcino A."/>
            <person name="Cummins S.F."/>
            <person name="Goodstein D.M."/>
            <person name="Harris C."/>
            <person name="Jackson D.J."/>
            <person name="Leys S.P."/>
            <person name="Shu S."/>
            <person name="Woodcroft B.J."/>
            <person name="Vervoort M."/>
            <person name="Kosik K.S."/>
            <person name="Manning G."/>
            <person name="Degnan B.M."/>
            <person name="Rokhsar D.S."/>
        </authorList>
    </citation>
    <scope>NUCLEOTIDE SEQUENCE [LARGE SCALE GENOMIC DNA]</scope>
</reference>
<dbReference type="PANTHER" id="PTHR31344:SF0">
    <property type="entry name" value="NUCLEAR PORE COMPLEX PROTEIN NUP205"/>
    <property type="match status" value="1"/>
</dbReference>
<evidence type="ECO:0000256" key="1">
    <source>
        <dbReference type="ARBA" id="ARBA00004123"/>
    </source>
</evidence>
<dbReference type="OrthoDB" id="2019644at2759"/>
<keyword evidence="4" id="KW-0539">Nucleus</keyword>
<dbReference type="GO" id="GO:0017056">
    <property type="term" value="F:structural constituent of nuclear pore"/>
    <property type="evidence" value="ECO:0007669"/>
    <property type="project" value="TreeGrafter"/>
</dbReference>
<evidence type="ECO:0000313" key="5">
    <source>
        <dbReference type="EnsemblMetazoa" id="Aqu2.1.29360_001"/>
    </source>
</evidence>
<dbReference type="InParanoid" id="A0A1X7UN00"/>
<evidence type="ECO:0000256" key="4">
    <source>
        <dbReference type="ARBA" id="ARBA00023242"/>
    </source>
</evidence>
<dbReference type="STRING" id="400682.A0A1X7UN00"/>
<comment type="similarity">
    <text evidence="2">Belongs to the NUP186/NUP192/NUP205 family.</text>
</comment>
<proteinExistence type="inferred from homology"/>
<name>A0A1X7UN00_AMPQE</name>
<dbReference type="Pfam" id="PF11894">
    <property type="entry name" value="Nup192"/>
    <property type="match status" value="1"/>
</dbReference>
<evidence type="ECO:0000313" key="6">
    <source>
        <dbReference type="Proteomes" id="UP000007879"/>
    </source>
</evidence>
<sequence length="1973" mass="220262">MSGGVWAPFKELSTVVHSAIALKQPQSYYQLEGILKKHKPDFISLLRNPAQNPSHRSQVKNANKVGLALPNIPKPLVLPEDFIDEALILSDILDLNEIASVELLLAGEHHQPDFPSLSRGLVSVLLYYDGRRNVVISLRTLIQGCEGISWTLGLEQNVVSLVTGFVQELFQNDLSGKITRLLLDMNIEKELEKLNTGRAIKDSHHKQQIIDLIKETQQGLCDCLLYWGCQNPLPKDSLLKILLELKKVQSVGESHSPLDPPYLCLFLTFLVSLRVGESDCNLDSSLVDEHYPFLADMNSISLIHQEVTAKTPWANGGLAAAVKFAWAVFLRECSSLDAFKDCTELDHDEELIDEAIDSEAFQFLRHSVLAATNFFQEEYHIKAIHHVLTSYIYLMPVKITELRNLGDEVAREETLRMLRGGTAQALPKLNQSFGEFMLLIGELYANDPLELNLSLEFWPSSDPVTQSQHHRTLSLYKFIHQCSDLLPPSLFHSFMTMLCGLSSSPLTACHCFEFLKSNSPSQGGGGPSAVISFDHFFQSLKQYFLGLQQAAEPSSRTSTGCAISPQELDGLIIVLKLVALIVDLDENARILIYDSQTWLPVATLFGLLSCPVSRQLKAQIFLTLSCFAKTPDIAASMWNTVEITQILNTTAGTAGRYGIGPAQQEGSIQIELEEIESAAEEYYETRSFLSLLDRLTDIPLPPYLGSDHRVPGFQPYLQFVQDSVFLKFDSRGYKDPQEKWTVASSALKILLKLVDQHELSHEDLIEQHYEIPGPAPVMGGVGRSQFVTLPKLPGFNILLHLLNDTPLLRKLLYIISESYHLLSDVDSCTKEVEEASLLSLKMIEVALNKQNNFLALLRSSTDHSMMATPLDSLLFGINPRSGQADHYLNITRYITLSKVSPELSLVSVRIIGLASRSSVVGRDVLNSLLNDNEACVDIVHGFVEHLEVDEDSLTRTEAETQRQLKEDIIRLLISCVLKRSRNIAHLLLGFEQAKENLGGHSKKLSDVILQDPGVLGSARTCLHSVLSLVKVGSSGSSSFPSPLGCHLTHPKLAELSYQLLYCLSASKEFGTPTLRYLRNNHDYFYTQLSAVPFPWLPDDSEESAMSCYNQLSWILRSVAIELKVTVSINQRSHAQRLASLLMKSNTTGLTQEELLMSWGEGQGEVPNEYSNNGRRKILSLLDLMDVSLLATPTLKLQYFDEGRTEEVVRYCEREEGGVAYIDVKTLHNSLINELSGLQGAAALSQKPYILKEIHNILEVIVRRNNINEISHSRQLYIESWQQVVEVLMSVVNEEGEKESLRIDVLFELIQDLLLKVEGTEPNSLTAIIFSVIFTLMAHLRHTLSVSSEREQEQGNAVHLANAGPLQSILRRLLNNLLVCPSGMQRLRSYLYATLLCYLNMTKERETELGSYRGGMWRLESDVSLGSINLSILSGCGDNLMDTVCRDACSGHDVPKMLSLSILESIIFLDKHNVWLKFLISRGYLLSIVSSLQEENDSLQKMLHPQPDALRPLYVYESKMAFLILVASTSLGARELVSKNCVSILSECRFIDQRPMHTATGRGDGFIPSLWSRYLSLFLPVLRFLLSLLSTTGPQQKQATSQVIDFIASHNEIFVSCLKEGSSSLSLTALQELSLVTAVVSQCRAGQDWMLKLAQTPNLLHLQNLVLSLLPFYMFPSKWTQQESDGWSNISGSLGAGASFEDQFDLSQKITTNLVLYCHNAVSLGGTESPSRGSRIIFSCDLSKGNNALPGSSGLSLAVLVSSLEGMSDEYFNVREKLGQLESKLEGLKNMTSEEMKQLYSDVTTDDTAQISPLQLHQQLKSVLNRLVSNKQQQLKHFIYTVEHLLSVLWSHLQFYLVHCQPTEEYHQQSISQFSSKPIRNLQGAGGQTSFSTRDGSNQFNVSSAGVTLKDLEELKLNAVSSLSDSFFKKLLDVNEDYMSLNEELSMISFIEALVRRIRKLLKLRAAARPVLKL</sequence>
<accession>A0A1X7UN00</accession>
<dbReference type="eggNOG" id="KOG1835">
    <property type="taxonomic scope" value="Eukaryota"/>
</dbReference>
<dbReference type="GO" id="GO:0006999">
    <property type="term" value="P:nuclear pore organization"/>
    <property type="evidence" value="ECO:0007669"/>
    <property type="project" value="TreeGrafter"/>
</dbReference>
<protein>
    <recommendedName>
        <fullName evidence="7">Nuclear pore complex protein Nup205</fullName>
    </recommendedName>
</protein>
<comment type="subcellular location">
    <subcellularLocation>
        <location evidence="1">Nucleus</location>
    </subcellularLocation>
</comment>
<keyword evidence="3" id="KW-0813">Transport</keyword>
<keyword evidence="6" id="KW-1185">Reference proteome</keyword>
<dbReference type="EnsemblMetazoa" id="XM_019997612.1">
    <property type="protein sequence ID" value="XP_019853171.1"/>
    <property type="gene ID" value="LOC100632497"/>
</dbReference>
<dbReference type="PANTHER" id="PTHR31344">
    <property type="entry name" value="NUCLEAR PORE COMPLEX PROTEIN NUP205"/>
    <property type="match status" value="1"/>
</dbReference>
<evidence type="ECO:0008006" key="7">
    <source>
        <dbReference type="Google" id="ProtNLM"/>
    </source>
</evidence>
<dbReference type="InterPro" id="IPR021827">
    <property type="entry name" value="Nup186/Nup192/Nup205"/>
</dbReference>
<gene>
    <name evidence="5" type="primary">100632497</name>
</gene>
<dbReference type="Proteomes" id="UP000007879">
    <property type="component" value="Unassembled WGS sequence"/>
</dbReference>
<evidence type="ECO:0000256" key="3">
    <source>
        <dbReference type="ARBA" id="ARBA00022448"/>
    </source>
</evidence>
<dbReference type="EnsemblMetazoa" id="Aqu2.1.29360_001">
    <property type="protein sequence ID" value="Aqu2.1.29360_001"/>
    <property type="gene ID" value="Aqu2.1.29360"/>
</dbReference>